<evidence type="ECO:0000313" key="1">
    <source>
        <dbReference type="EMBL" id="AOM40183.1"/>
    </source>
</evidence>
<protein>
    <submittedName>
        <fullName evidence="3">Uncharacterized protein</fullName>
    </submittedName>
</protein>
<keyword evidence="4" id="KW-1185">Reference proteome</keyword>
<dbReference type="KEGG" id="xho:A9255_06070"/>
<dbReference type="STRING" id="351679.A9255_06070"/>
<organism evidence="3 5">
    <name type="scientific">Xenorhabdus hominickii</name>
    <dbReference type="NCBI Taxonomy" id="351679"/>
    <lineage>
        <taxon>Bacteria</taxon>
        <taxon>Pseudomonadati</taxon>
        <taxon>Pseudomonadota</taxon>
        <taxon>Gammaproteobacteria</taxon>
        <taxon>Enterobacterales</taxon>
        <taxon>Morganellaceae</taxon>
        <taxon>Xenorhabdus</taxon>
    </lineage>
</organism>
<evidence type="ECO:0000313" key="2">
    <source>
        <dbReference type="EMBL" id="AOM42617.1"/>
    </source>
</evidence>
<dbReference type="Proteomes" id="UP000094600">
    <property type="component" value="Chromosome"/>
</dbReference>
<evidence type="ECO:0000313" key="5">
    <source>
        <dbReference type="Proteomes" id="UP000225433"/>
    </source>
</evidence>
<dbReference type="KEGG" id="xho:A9255_19950"/>
<name>A0A1D7P4U0_XENHO</name>
<accession>A0A1D7P4U0</accession>
<evidence type="ECO:0000313" key="4">
    <source>
        <dbReference type="Proteomes" id="UP000094600"/>
    </source>
</evidence>
<dbReference type="EMBL" id="CP016176">
    <property type="protein sequence ID" value="AOM42617.1"/>
    <property type="molecule type" value="Genomic_DNA"/>
</dbReference>
<reference evidence="3 5" key="2">
    <citation type="journal article" date="2017" name="Nat. Microbiol.">
        <title>Natural product diversity associated with the nematode symbionts Photorhabdus and Xenorhabdus.</title>
        <authorList>
            <person name="Tobias N.J."/>
            <person name="Wolff H."/>
            <person name="Djahanschiri B."/>
            <person name="Grundmann F."/>
            <person name="Kronenwerth M."/>
            <person name="Shi Y.M."/>
            <person name="Simonyi S."/>
            <person name="Grun P."/>
            <person name="Shapiro-Ilan D."/>
            <person name="Pidot S.J."/>
            <person name="Stinear T.P."/>
            <person name="Ebersberger I."/>
            <person name="Bode H.B."/>
        </authorList>
    </citation>
    <scope>NUCLEOTIDE SEQUENCE [LARGE SCALE GENOMIC DNA]</scope>
    <source>
        <strain evidence="3 5">DSM 17903</strain>
    </source>
</reference>
<sequence length="230" mass="26052">MIGRSAVFYLILQSIHIRVLDRGLSWDYQMSLLSLPKAKGDNMKKLVVMLALGMASFGAMAVDGYKDAKFGMAEEEFLSKKFCHFEKVDENYLAKEMSVYLCSDFPIANKKREAMAIFLNGKFKRLEIDVSPFTKAASKSVEKKYGQPSSYSSKEEYEDALKNGGVITFAYDNDTVAVNVYLTGDKESSQLVYTSSDFKEKTQGLRESLDAFKSYHEQMSLDRTKLEEDI</sequence>
<dbReference type="EMBL" id="NJAI01000005">
    <property type="protein sequence ID" value="PHM54207.1"/>
    <property type="molecule type" value="Genomic_DNA"/>
</dbReference>
<gene>
    <name evidence="1" type="ORF">A9255_06070</name>
    <name evidence="2" type="ORF">A9255_19950</name>
    <name evidence="3" type="ORF">Xhom_03282</name>
</gene>
<dbReference type="Proteomes" id="UP000225433">
    <property type="component" value="Unassembled WGS sequence"/>
</dbReference>
<evidence type="ECO:0000313" key="3">
    <source>
        <dbReference type="EMBL" id="PHM54207.1"/>
    </source>
</evidence>
<reference evidence="1 4" key="1">
    <citation type="submission" date="2016-06" db="EMBL/GenBank/DDBJ databases">
        <title>Bacterial characters and pathogenicity of Xenorhabdus hominickii from an entomopathogenic nematode, Steinernema monticolum.</title>
        <authorList>
            <person name="Park Y."/>
            <person name="Kim Y."/>
        </authorList>
    </citation>
    <scope>NUCLEOTIDE SEQUENCE [LARGE SCALE GENOMIC DNA]</scope>
    <source>
        <strain evidence="1 4">ANU1</strain>
    </source>
</reference>
<dbReference type="EMBL" id="CP016176">
    <property type="protein sequence ID" value="AOM40183.1"/>
    <property type="molecule type" value="Genomic_DNA"/>
</dbReference>
<proteinExistence type="predicted"/>
<dbReference type="AlphaFoldDB" id="A0A1D7P4U0"/>